<keyword evidence="3" id="KW-1185">Reference proteome</keyword>
<dbReference type="AlphaFoldDB" id="A0A3M7QGH9"/>
<accession>A0A3M7QGH9</accession>
<feature type="transmembrane region" description="Helical" evidence="1">
    <location>
        <begin position="20"/>
        <end position="39"/>
    </location>
</feature>
<organism evidence="2 3">
    <name type="scientific">Brachionus plicatilis</name>
    <name type="common">Marine rotifer</name>
    <name type="synonym">Brachionus muelleri</name>
    <dbReference type="NCBI Taxonomy" id="10195"/>
    <lineage>
        <taxon>Eukaryota</taxon>
        <taxon>Metazoa</taxon>
        <taxon>Spiralia</taxon>
        <taxon>Gnathifera</taxon>
        <taxon>Rotifera</taxon>
        <taxon>Eurotatoria</taxon>
        <taxon>Monogononta</taxon>
        <taxon>Pseudotrocha</taxon>
        <taxon>Ploima</taxon>
        <taxon>Brachionidae</taxon>
        <taxon>Brachionus</taxon>
    </lineage>
</organism>
<protein>
    <submittedName>
        <fullName evidence="2">Uncharacterized protein</fullName>
    </submittedName>
</protein>
<keyword evidence="1" id="KW-1133">Transmembrane helix</keyword>
<gene>
    <name evidence="2" type="ORF">BpHYR1_045635</name>
</gene>
<evidence type="ECO:0000313" key="2">
    <source>
        <dbReference type="EMBL" id="RNA10537.1"/>
    </source>
</evidence>
<dbReference type="EMBL" id="REGN01006163">
    <property type="protein sequence ID" value="RNA10537.1"/>
    <property type="molecule type" value="Genomic_DNA"/>
</dbReference>
<dbReference type="Proteomes" id="UP000276133">
    <property type="component" value="Unassembled WGS sequence"/>
</dbReference>
<proteinExistence type="predicted"/>
<comment type="caution">
    <text evidence="2">The sequence shown here is derived from an EMBL/GenBank/DDBJ whole genome shotgun (WGS) entry which is preliminary data.</text>
</comment>
<sequence>MFNECAQSAEEKRRLLIIKFYSVITSQIFGSNVIFSWIIHDKLILKDYFRCIYYNTTERGYMVYYEVFDGTECNFEPACTSWWMI</sequence>
<evidence type="ECO:0000256" key="1">
    <source>
        <dbReference type="SAM" id="Phobius"/>
    </source>
</evidence>
<reference evidence="2 3" key="1">
    <citation type="journal article" date="2018" name="Sci. Rep.">
        <title>Genomic signatures of local adaptation to the degree of environmental predictability in rotifers.</title>
        <authorList>
            <person name="Franch-Gras L."/>
            <person name="Hahn C."/>
            <person name="Garcia-Roger E.M."/>
            <person name="Carmona M.J."/>
            <person name="Serra M."/>
            <person name="Gomez A."/>
        </authorList>
    </citation>
    <scope>NUCLEOTIDE SEQUENCE [LARGE SCALE GENOMIC DNA]</scope>
    <source>
        <strain evidence="2">HYR1</strain>
    </source>
</reference>
<keyword evidence="1" id="KW-0472">Membrane</keyword>
<evidence type="ECO:0000313" key="3">
    <source>
        <dbReference type="Proteomes" id="UP000276133"/>
    </source>
</evidence>
<keyword evidence="1" id="KW-0812">Transmembrane</keyword>
<name>A0A3M7QGH9_BRAPC</name>